<protein>
    <submittedName>
        <fullName evidence="3">Phosphatidylserine/phosphatidylglycerophosphate/ cardiolipin synthase family protein</fullName>
    </submittedName>
</protein>
<evidence type="ECO:0000256" key="1">
    <source>
        <dbReference type="SAM" id="MobiDB-lite"/>
    </source>
</evidence>
<dbReference type="Proteomes" id="UP000267536">
    <property type="component" value="Unassembled WGS sequence"/>
</dbReference>
<dbReference type="EMBL" id="RKMH01000002">
    <property type="protein sequence ID" value="RPA65646.1"/>
    <property type="molecule type" value="Genomic_DNA"/>
</dbReference>
<dbReference type="RefSeq" id="WP_123925425.1">
    <property type="nucleotide sequence ID" value="NZ_JBPSDP010000009.1"/>
</dbReference>
<comment type="caution">
    <text evidence="3">The sequence shown here is derived from an EMBL/GenBank/DDBJ whole genome shotgun (WGS) entry which is preliminary data.</text>
</comment>
<dbReference type="InterPro" id="IPR025202">
    <property type="entry name" value="PLD-like_dom"/>
</dbReference>
<keyword evidence="4" id="KW-1185">Reference proteome</keyword>
<name>A0A3N4GY51_9ACTN</name>
<dbReference type="Gene3D" id="3.30.870.10">
    <property type="entry name" value="Endonuclease Chain A"/>
    <property type="match status" value="1"/>
</dbReference>
<feature type="compositionally biased region" description="Acidic residues" evidence="1">
    <location>
        <begin position="174"/>
        <end position="199"/>
    </location>
</feature>
<feature type="domain" description="Phospholipase D-like" evidence="2">
    <location>
        <begin position="57"/>
        <end position="141"/>
    </location>
</feature>
<evidence type="ECO:0000259" key="2">
    <source>
        <dbReference type="Pfam" id="PF13091"/>
    </source>
</evidence>
<dbReference type="Pfam" id="PF13091">
    <property type="entry name" value="PLDc_2"/>
    <property type="match status" value="1"/>
</dbReference>
<dbReference type="SUPFAM" id="SSF56024">
    <property type="entry name" value="Phospholipase D/nuclease"/>
    <property type="match status" value="1"/>
</dbReference>
<dbReference type="OrthoDB" id="3594523at2"/>
<dbReference type="AlphaFoldDB" id="A0A3N4GY51"/>
<accession>A0A3N4GY51</accession>
<feature type="region of interest" description="Disordered" evidence="1">
    <location>
        <begin position="171"/>
        <end position="210"/>
    </location>
</feature>
<sequence length="366" mass="40507">MDNLGLGTNRTARLLTGSVWTQLTPLIAARQHSVTAAIAYLGADAHTYLPLRSGSSIIVDATVRAVEQKSTNPHSLLAWLKADVRVYSLPHLHAKMLLCEATDDSDAFVAVGSANVSQRSKSMLQEAVVLTDSPDTIDEARSCLVDWKQRATPLTIARVRELCDIFDQSTVNLPDDEQSPDEQSSDEQSSDEQSSDEQTNEAHQWPRPSKLFVTQVSATDDMSAEAEFERDLLIEKHDATTEENATVGKPYIAVFWNDRDRKTTGDVYAEGNHVVLVWKVRGRAKRRCSASEPGQVIHKWIDYDAAPERTYFYVLVPRSTAEVTYGDIADGLDAIGVTLDDDIGYLRRSVIDAVLAQWPDLEFVAG</sequence>
<gene>
    <name evidence="3" type="ORF">EF294_02505</name>
</gene>
<proteinExistence type="predicted"/>
<organism evidence="3 4">
    <name type="scientific">Gordonia oryzae</name>
    <dbReference type="NCBI Taxonomy" id="2487349"/>
    <lineage>
        <taxon>Bacteria</taxon>
        <taxon>Bacillati</taxon>
        <taxon>Actinomycetota</taxon>
        <taxon>Actinomycetes</taxon>
        <taxon>Mycobacteriales</taxon>
        <taxon>Gordoniaceae</taxon>
        <taxon>Gordonia</taxon>
    </lineage>
</organism>
<evidence type="ECO:0000313" key="4">
    <source>
        <dbReference type="Proteomes" id="UP000267536"/>
    </source>
</evidence>
<evidence type="ECO:0000313" key="3">
    <source>
        <dbReference type="EMBL" id="RPA65646.1"/>
    </source>
</evidence>
<reference evidence="3 4" key="1">
    <citation type="submission" date="2018-11" db="EMBL/GenBank/DDBJ databases">
        <title>Draft genome sequence of Gordonia sp. RS15-1S isolated from rice stems.</title>
        <authorList>
            <person name="Muangham S."/>
        </authorList>
    </citation>
    <scope>NUCLEOTIDE SEQUENCE [LARGE SCALE GENOMIC DNA]</scope>
    <source>
        <strain evidence="3 4">RS15-1S</strain>
    </source>
</reference>